<dbReference type="Proteomes" id="UP000254664">
    <property type="component" value="Unassembled WGS sequence"/>
</dbReference>
<evidence type="ECO:0000313" key="2">
    <source>
        <dbReference type="Proteomes" id="UP000254664"/>
    </source>
</evidence>
<dbReference type="RefSeq" id="WP_115641892.1">
    <property type="nucleotide sequence ID" value="NZ_UFWZ01000001.1"/>
</dbReference>
<organism evidence="1 2">
    <name type="scientific">Clostridium putrefaciens</name>
    <dbReference type="NCBI Taxonomy" id="99675"/>
    <lineage>
        <taxon>Bacteria</taxon>
        <taxon>Bacillati</taxon>
        <taxon>Bacillota</taxon>
        <taxon>Clostridia</taxon>
        <taxon>Eubacteriales</taxon>
        <taxon>Clostridiaceae</taxon>
        <taxon>Clostridium</taxon>
    </lineage>
</organism>
<dbReference type="AlphaFoldDB" id="A0A381JCA9"/>
<sequence length="379" mass="43722">MRDILSELDNMKVIDEDDIITIKGYIRKKYATNDEIEDNIVFLDAVNKIIYKRLEGLPEQLKCSIKKSVIENTLSKNKTMITGHDIFNACITEDDINDFTSELVGWTNLNIKVEIETKDINKHLKLIGFKAISLKNVEKEGQHFESKVNVQQLRNSKVRRVTTVTRETKTLSTTPLLNLKRIKITGCRALVAVFIMLLSHTGKGLYSYIDNRKVKVDNHVVESYKNKGILTNYPNLHLPEYMRYKDINQEKLKEFLQGRQSILSKEPYFSTIISTAEEFNLNPIVLFSITGQEQGFVPESHKDGYKIANNPFNVYHSWVEYNTDINDASRIASRTVINLAKGRSEDKDPFLWIGTKYAEDPRWGKGVKTIFEELTQYVK</sequence>
<evidence type="ECO:0008006" key="3">
    <source>
        <dbReference type="Google" id="ProtNLM"/>
    </source>
</evidence>
<keyword evidence="2" id="KW-1185">Reference proteome</keyword>
<name>A0A381JCA9_9CLOT</name>
<gene>
    <name evidence="1" type="ORF">NCTC9836_02396</name>
</gene>
<accession>A0A381JCA9</accession>
<dbReference type="EMBL" id="UFWZ01000001">
    <property type="protein sequence ID" value="SUY48022.1"/>
    <property type="molecule type" value="Genomic_DNA"/>
</dbReference>
<reference evidence="1 2" key="1">
    <citation type="submission" date="2018-06" db="EMBL/GenBank/DDBJ databases">
        <authorList>
            <consortium name="Pathogen Informatics"/>
            <person name="Doyle S."/>
        </authorList>
    </citation>
    <scope>NUCLEOTIDE SEQUENCE [LARGE SCALE GENOMIC DNA]</scope>
    <source>
        <strain evidence="1 2">NCTC9836</strain>
    </source>
</reference>
<evidence type="ECO:0000313" key="1">
    <source>
        <dbReference type="EMBL" id="SUY48022.1"/>
    </source>
</evidence>
<proteinExistence type="predicted"/>
<dbReference type="OrthoDB" id="9805070at2"/>
<protein>
    <recommendedName>
        <fullName evidence="3">Mannosyl-glycoprotein endo-beta-N-acetylglucosaminidase</fullName>
    </recommendedName>
</protein>